<dbReference type="InterPro" id="IPR002789">
    <property type="entry name" value="HerA_central"/>
</dbReference>
<proteinExistence type="predicted"/>
<evidence type="ECO:0000313" key="3">
    <source>
        <dbReference type="Proteomes" id="UP000075604"/>
    </source>
</evidence>
<feature type="domain" description="Helicase HerA central" evidence="1">
    <location>
        <begin position="13"/>
        <end position="71"/>
    </location>
</feature>
<sequence length="379" mass="41215">MPNRIDLVNHFNVGITGTMGTGKTQLTKSLLAQLIWQGSNNPGGRAPSILVFDYKGDYQDSNVELFASKVGAAVLQPEALPLNPLRPIRPTSRQEFVSLARVFADTMLAIQPRIGAVQRNELVTAVMECFEAAGIFASKPSSWTQPFPTLRDLKIHLESRGLAQGTPQSVLMDLVDLGIFAEEDSTGDSDDFFEGVYVVNLKPLGSMPTVIRAVLCFFMNAFYGHMLRSGEAPLIVPEGGAHHLRALNRLVFVDEADDFISLGLQSLKNVMQQGRSFGCGVVLSTQFLHHFNKGEEPLRPLVGTWVLHQMSDLNASDVRTLFGLPSKADADHLVSRLSSLPKHTSLCVGLSSDAGRPLSAGQPVEVRDLPFKELRGPGG</sequence>
<dbReference type="AlphaFoldDB" id="A0A150P0U7"/>
<dbReference type="InterPro" id="IPR027417">
    <property type="entry name" value="P-loop_NTPase"/>
</dbReference>
<evidence type="ECO:0000313" key="2">
    <source>
        <dbReference type="EMBL" id="KYF48522.1"/>
    </source>
</evidence>
<accession>A0A150P0U7</accession>
<dbReference type="EMBL" id="JELX01004376">
    <property type="protein sequence ID" value="KYF48522.1"/>
    <property type="molecule type" value="Genomic_DNA"/>
</dbReference>
<dbReference type="Pfam" id="PF01935">
    <property type="entry name" value="DUF87"/>
    <property type="match status" value="1"/>
</dbReference>
<dbReference type="Proteomes" id="UP000075604">
    <property type="component" value="Unassembled WGS sequence"/>
</dbReference>
<dbReference type="PANTHER" id="PTHR30121">
    <property type="entry name" value="UNCHARACTERIZED PROTEIN YJGR-RELATED"/>
    <property type="match status" value="1"/>
</dbReference>
<dbReference type="Gene3D" id="3.40.50.300">
    <property type="entry name" value="P-loop containing nucleotide triphosphate hydrolases"/>
    <property type="match status" value="2"/>
</dbReference>
<protein>
    <recommendedName>
        <fullName evidence="1">Helicase HerA central domain-containing protein</fullName>
    </recommendedName>
</protein>
<dbReference type="PANTHER" id="PTHR30121:SF6">
    <property type="entry name" value="SLR6007 PROTEIN"/>
    <property type="match status" value="1"/>
</dbReference>
<name>A0A150P0U7_SORCE</name>
<comment type="caution">
    <text evidence="2">The sequence shown here is derived from an EMBL/GenBank/DDBJ whole genome shotgun (WGS) entry which is preliminary data.</text>
</comment>
<dbReference type="SUPFAM" id="SSF52540">
    <property type="entry name" value="P-loop containing nucleoside triphosphate hydrolases"/>
    <property type="match status" value="1"/>
</dbReference>
<gene>
    <name evidence="2" type="ORF">BE04_37680</name>
</gene>
<evidence type="ECO:0000259" key="1">
    <source>
        <dbReference type="Pfam" id="PF01935"/>
    </source>
</evidence>
<reference evidence="2 3" key="1">
    <citation type="submission" date="2014-02" db="EMBL/GenBank/DDBJ databases">
        <title>The small core and large imbalanced accessory genome model reveals a collaborative survival strategy of Sorangium cellulosum strains in nature.</title>
        <authorList>
            <person name="Han K."/>
            <person name="Peng R."/>
            <person name="Blom J."/>
            <person name="Li Y.-Z."/>
        </authorList>
    </citation>
    <scope>NUCLEOTIDE SEQUENCE [LARGE SCALE GENOMIC DNA]</scope>
    <source>
        <strain evidence="2 3">So0157-18</strain>
    </source>
</reference>
<organism evidence="2 3">
    <name type="scientific">Sorangium cellulosum</name>
    <name type="common">Polyangium cellulosum</name>
    <dbReference type="NCBI Taxonomy" id="56"/>
    <lineage>
        <taxon>Bacteria</taxon>
        <taxon>Pseudomonadati</taxon>
        <taxon>Myxococcota</taxon>
        <taxon>Polyangia</taxon>
        <taxon>Polyangiales</taxon>
        <taxon>Polyangiaceae</taxon>
        <taxon>Sorangium</taxon>
    </lineage>
</organism>
<dbReference type="InterPro" id="IPR051162">
    <property type="entry name" value="T4SS_component"/>
</dbReference>